<dbReference type="InterPro" id="IPR020821">
    <property type="entry name" value="ENPP1-3/EXOG-like_nuc-like"/>
</dbReference>
<organism evidence="4 5">
    <name type="scientific">Bradyrhizobium yuanmingense</name>
    <dbReference type="NCBI Taxonomy" id="108015"/>
    <lineage>
        <taxon>Bacteria</taxon>
        <taxon>Pseudomonadati</taxon>
        <taxon>Pseudomonadota</taxon>
        <taxon>Alphaproteobacteria</taxon>
        <taxon>Hyphomicrobiales</taxon>
        <taxon>Nitrobacteraceae</taxon>
        <taxon>Bradyrhizobium</taxon>
    </lineage>
</organism>
<dbReference type="SMART" id="SM00477">
    <property type="entry name" value="NUC"/>
    <property type="match status" value="1"/>
</dbReference>
<dbReference type="PANTHER" id="PTHR13966:SF5">
    <property type="entry name" value="ENDONUCLEASE G, MITOCHONDRIAL"/>
    <property type="match status" value="1"/>
</dbReference>
<evidence type="ECO:0000259" key="2">
    <source>
        <dbReference type="SMART" id="SM00477"/>
    </source>
</evidence>
<gene>
    <name evidence="4" type="ORF">ABH992_001164</name>
</gene>
<protein>
    <submittedName>
        <fullName evidence="4">Endonuclease G</fullName>
    </submittedName>
</protein>
<dbReference type="Proteomes" id="UP001565474">
    <property type="component" value="Unassembled WGS sequence"/>
</dbReference>
<evidence type="ECO:0000256" key="1">
    <source>
        <dbReference type="SAM" id="Coils"/>
    </source>
</evidence>
<name>A0ABV4GA30_9BRAD</name>
<dbReference type="SUPFAM" id="SSF50494">
    <property type="entry name" value="Trypsin-like serine proteases"/>
    <property type="match status" value="1"/>
</dbReference>
<dbReference type="SMART" id="SM00892">
    <property type="entry name" value="Endonuclease_NS"/>
    <property type="match status" value="1"/>
</dbReference>
<keyword evidence="4" id="KW-0378">Hydrolase</keyword>
<keyword evidence="4" id="KW-0540">Nuclease</keyword>
<dbReference type="InterPro" id="IPR044925">
    <property type="entry name" value="His-Me_finger_sf"/>
</dbReference>
<dbReference type="Pfam" id="PF01223">
    <property type="entry name" value="Endonuclease_NS"/>
    <property type="match status" value="1"/>
</dbReference>
<dbReference type="InterPro" id="IPR043504">
    <property type="entry name" value="Peptidase_S1_PA_chymotrypsin"/>
</dbReference>
<evidence type="ECO:0000259" key="3">
    <source>
        <dbReference type="SMART" id="SM00892"/>
    </source>
</evidence>
<feature type="domain" description="DNA/RNA non-specific endonuclease/pyrophosphatase/phosphodiesterase" evidence="3">
    <location>
        <begin position="410"/>
        <end position="644"/>
    </location>
</feature>
<evidence type="ECO:0000313" key="5">
    <source>
        <dbReference type="Proteomes" id="UP001565474"/>
    </source>
</evidence>
<feature type="coiled-coil region" evidence="1">
    <location>
        <begin position="3"/>
        <end position="30"/>
    </location>
</feature>
<reference evidence="4 5" key="1">
    <citation type="submission" date="2024-07" db="EMBL/GenBank/DDBJ databases">
        <title>Genomic Encyclopedia of Type Strains, Phase V (KMG-V): Genome sequencing to study the core and pangenomes of soil and plant-associated prokaryotes.</title>
        <authorList>
            <person name="Whitman W."/>
        </authorList>
    </citation>
    <scope>NUCLEOTIDE SEQUENCE [LARGE SCALE GENOMIC DNA]</scope>
    <source>
        <strain evidence="4 5">USDA 222</strain>
    </source>
</reference>
<dbReference type="RefSeq" id="WP_036037913.1">
    <property type="nucleotide sequence ID" value="NZ_JBGBYH010000002.1"/>
</dbReference>
<feature type="domain" description="ENPP1-3/EXOG-like endonuclease/phosphodiesterase" evidence="2">
    <location>
        <begin position="411"/>
        <end position="644"/>
    </location>
</feature>
<keyword evidence="5" id="KW-1185">Reference proteome</keyword>
<dbReference type="InterPro" id="IPR001604">
    <property type="entry name" value="Endo_G_ENPP1-like_dom"/>
</dbReference>
<dbReference type="Pfam" id="PF13365">
    <property type="entry name" value="Trypsin_2"/>
    <property type="match status" value="1"/>
</dbReference>
<keyword evidence="4" id="KW-0255">Endonuclease</keyword>
<dbReference type="GO" id="GO:0004519">
    <property type="term" value="F:endonuclease activity"/>
    <property type="evidence" value="ECO:0007669"/>
    <property type="project" value="UniProtKB-KW"/>
</dbReference>
<dbReference type="InterPro" id="IPR040255">
    <property type="entry name" value="Non-specific_endonuclease"/>
</dbReference>
<dbReference type="SUPFAM" id="SSF54060">
    <property type="entry name" value="His-Me finger endonucleases"/>
    <property type="match status" value="1"/>
</dbReference>
<dbReference type="Gene3D" id="2.40.10.10">
    <property type="entry name" value="Trypsin-like serine proteases"/>
    <property type="match status" value="2"/>
</dbReference>
<evidence type="ECO:0000313" key="4">
    <source>
        <dbReference type="EMBL" id="MEY9468765.1"/>
    </source>
</evidence>
<accession>A0ABV4GA30</accession>
<dbReference type="EMBL" id="JBGBZN010000002">
    <property type="protein sequence ID" value="MEY9468765.1"/>
    <property type="molecule type" value="Genomic_DNA"/>
</dbReference>
<comment type="caution">
    <text evidence="4">The sequence shown here is derived from an EMBL/GenBank/DDBJ whole genome shotgun (WGS) entry which is preliminary data.</text>
</comment>
<proteinExistence type="predicted"/>
<sequence>MTRPDVEARKQQLNAELRDYMAARRQQVEEISRKVASLGSFNAASEQDRVANARHATVAEGVFLEGTNNSDDKAPVNFLELGIRASRSVCHIVDQNGASLGTGFLVAPDILITNNHVLPDAESAQEAIAVFQYELDADEFPLAPRRFRLRPEILFATSPRGALDFTFVSVNKRGLKDENLAEQGWIPMDERPNKILEGQPIIIIQHPNGLMKSLCLFDSVLAFRDKDPAHPYILYTTDTDNGSSGSPAFNRFWQVVGLHHASVEDDKKHDGKTILNRGIRISSIFAALKNGPKPGILEGDEAQIDAIYLRLSNPQTKRNGRPFEPDAAKVAKARVLEEGTKKKKGTTIRRRETAHLDGRRGYDPTFLMPASAKSKTKAKHPLYVPLPKLPDWLKADAAQIIGSASDYVLKYQHFSIVMSASRSLAIYTACNVDGARMYKLDREDRDPDSFLDPDVTPEAAADVWYYDPRISENHQLGPDVYDDTEFEYGHLVRRLDPVWGKDDRTPRIANDDTFFMTNCSPQEMRFHRTRKSEDGNWSAMEDVILNEANLKDRRFCVLTGPVLDTRDRTILGVKIPSAFWKIAAYEENRALKAHGFLLLQKTEVEEMDARYETTIDLSKAKRPVKITEIARMTGLDFGPLFEADVRG</sequence>
<dbReference type="PANTHER" id="PTHR13966">
    <property type="entry name" value="ENDONUCLEASE RELATED"/>
    <property type="match status" value="1"/>
</dbReference>
<dbReference type="Gene3D" id="3.40.570.10">
    <property type="entry name" value="Extracellular Endonuclease, subunit A"/>
    <property type="match status" value="1"/>
</dbReference>
<keyword evidence="1" id="KW-0175">Coiled coil</keyword>
<dbReference type="InterPro" id="IPR044929">
    <property type="entry name" value="DNA/RNA_non-sp_Endonuclease_sf"/>
</dbReference>
<dbReference type="InterPro" id="IPR009003">
    <property type="entry name" value="Peptidase_S1_PA"/>
</dbReference>